<dbReference type="AlphaFoldDB" id="A0A1V0QET6"/>
<accession>A0A1V0QET6</accession>
<dbReference type="Gene3D" id="1.10.10.10">
    <property type="entry name" value="Winged helix-like DNA-binding domain superfamily/Winged helix DNA-binding domain"/>
    <property type="match status" value="1"/>
</dbReference>
<dbReference type="GO" id="GO:0006355">
    <property type="term" value="P:regulation of DNA-templated transcription"/>
    <property type="evidence" value="ECO:0007669"/>
    <property type="project" value="InterPro"/>
</dbReference>
<name>A0A1V0QET6_9FIRM</name>
<dbReference type="InterPro" id="IPR036390">
    <property type="entry name" value="WH_DNA-bd_sf"/>
</dbReference>
<proteinExistence type="predicted"/>
<reference evidence="2" key="1">
    <citation type="submission" date="2017-04" db="EMBL/GenBank/DDBJ databases">
        <title>Complete Genome Sequences of Twelve Strains of a Stable Defined Moderately Diverse Mouse Microbiota 2 (sDMDMm2).</title>
        <authorList>
            <person name="Uchimura Y."/>
            <person name="Wyss M."/>
            <person name="Brugiroux S."/>
            <person name="Limenitakis J.P."/>
            <person name="Stecher B."/>
            <person name="McCoy K.D."/>
            <person name="Macpherson A.J."/>
        </authorList>
    </citation>
    <scope>NUCLEOTIDE SEQUENCE</scope>
    <source>
        <strain evidence="2">YL58</strain>
    </source>
</reference>
<dbReference type="Proteomes" id="UP000092574">
    <property type="component" value="Chromosome"/>
</dbReference>
<sequence length="41" mass="4657">MCLKPTVTQIADMLGTKRETASRQLKVLVEHFLSAMIRILL</sequence>
<evidence type="ECO:0000313" key="3">
    <source>
        <dbReference type="Proteomes" id="UP000092574"/>
    </source>
</evidence>
<dbReference type="SUPFAM" id="SSF46785">
    <property type="entry name" value="Winged helix' DNA-binding domain"/>
    <property type="match status" value="1"/>
</dbReference>
<protein>
    <recommendedName>
        <fullName evidence="1">HTH crp-type domain-containing protein</fullName>
    </recommendedName>
</protein>
<feature type="domain" description="HTH crp-type" evidence="1">
    <location>
        <begin position="1"/>
        <end position="41"/>
    </location>
</feature>
<dbReference type="KEGG" id="byl:A4V09_24145"/>
<gene>
    <name evidence="2" type="ORF">A4V09_24145</name>
</gene>
<dbReference type="InterPro" id="IPR036388">
    <property type="entry name" value="WH-like_DNA-bd_sf"/>
</dbReference>
<dbReference type="EMBL" id="CP015405">
    <property type="protein sequence ID" value="ARE64911.1"/>
    <property type="molecule type" value="Genomic_DNA"/>
</dbReference>
<organism evidence="2 3">
    <name type="scientific">Blautia pseudococcoides</name>
    <dbReference type="NCBI Taxonomy" id="1796616"/>
    <lineage>
        <taxon>Bacteria</taxon>
        <taxon>Bacillati</taxon>
        <taxon>Bacillota</taxon>
        <taxon>Clostridia</taxon>
        <taxon>Lachnospirales</taxon>
        <taxon>Lachnospiraceae</taxon>
        <taxon>Blautia</taxon>
    </lineage>
</organism>
<evidence type="ECO:0000313" key="2">
    <source>
        <dbReference type="EMBL" id="ARE64911.1"/>
    </source>
</evidence>
<keyword evidence="3" id="KW-1185">Reference proteome</keyword>
<dbReference type="GO" id="GO:0003677">
    <property type="term" value="F:DNA binding"/>
    <property type="evidence" value="ECO:0007669"/>
    <property type="project" value="InterPro"/>
</dbReference>
<evidence type="ECO:0000259" key="1">
    <source>
        <dbReference type="PROSITE" id="PS51063"/>
    </source>
</evidence>
<dbReference type="Pfam" id="PF13545">
    <property type="entry name" value="HTH_Crp_2"/>
    <property type="match status" value="1"/>
</dbReference>
<dbReference type="PROSITE" id="PS51063">
    <property type="entry name" value="HTH_CRP_2"/>
    <property type="match status" value="1"/>
</dbReference>
<dbReference type="InterPro" id="IPR012318">
    <property type="entry name" value="HTH_CRP"/>
</dbReference>
<dbReference type="OrthoDB" id="1706474at2"/>